<keyword evidence="2" id="KW-1185">Reference proteome</keyword>
<organism evidence="1 2">
    <name type="scientific">Methylobacterium tarhaniae</name>
    <dbReference type="NCBI Taxonomy" id="1187852"/>
    <lineage>
        <taxon>Bacteria</taxon>
        <taxon>Pseudomonadati</taxon>
        <taxon>Pseudomonadota</taxon>
        <taxon>Alphaproteobacteria</taxon>
        <taxon>Hyphomicrobiales</taxon>
        <taxon>Methylobacteriaceae</taxon>
        <taxon>Methylobacterium</taxon>
    </lineage>
</organism>
<protein>
    <submittedName>
        <fullName evidence="1">Uncharacterized protein</fullName>
    </submittedName>
</protein>
<proteinExistence type="predicted"/>
<evidence type="ECO:0000313" key="1">
    <source>
        <dbReference type="EMBL" id="KMO29726.1"/>
    </source>
</evidence>
<comment type="caution">
    <text evidence="1">The sequence shown here is derived from an EMBL/GenBank/DDBJ whole genome shotgun (WGS) entry which is preliminary data.</text>
</comment>
<dbReference type="PATRIC" id="fig|1187852.3.peg.4193"/>
<sequence length="174" mass="19969">MAEPFFSFHTIGDTSPYMTRLLIGRLRLHIFHRGDGDPDPHDHPWSFCTLPLTPYVEEVTAQTLAEWPEPGDLWRVVRNAAAGDLVYQRIVPAWRLSYRRAEHMHRVLGRWSGKDFGVAPGRIVTVVWRGKGGRRWGFLKTRDGRTCWQHWKEYVLRGGKHAPCEPIKGSGADA</sequence>
<accession>A0A0J6UU66</accession>
<dbReference type="AlphaFoldDB" id="A0A0J6UU66"/>
<dbReference type="EMBL" id="LABZ01000295">
    <property type="protein sequence ID" value="KMO29726.1"/>
    <property type="molecule type" value="Genomic_DNA"/>
</dbReference>
<evidence type="ECO:0000313" key="2">
    <source>
        <dbReference type="Proteomes" id="UP000036449"/>
    </source>
</evidence>
<reference evidence="1 2" key="1">
    <citation type="submission" date="2015-03" db="EMBL/GenBank/DDBJ databases">
        <title>Genome sequencing of Methylobacterium tarhaniae DSM 25844.</title>
        <authorList>
            <person name="Chaudhry V."/>
            <person name="Patil P.B."/>
        </authorList>
    </citation>
    <scope>NUCLEOTIDE SEQUENCE [LARGE SCALE GENOMIC DNA]</scope>
    <source>
        <strain evidence="1 2">DSM 25844</strain>
    </source>
</reference>
<dbReference type="RefSeq" id="WP_048454392.1">
    <property type="nucleotide sequence ID" value="NZ_LABZ01000295.1"/>
</dbReference>
<dbReference type="Proteomes" id="UP000036449">
    <property type="component" value="Unassembled WGS sequence"/>
</dbReference>
<gene>
    <name evidence="1" type="ORF">VQ03_29055</name>
</gene>
<dbReference type="OrthoDB" id="950196at2"/>
<name>A0A0J6UU66_9HYPH</name>